<proteinExistence type="predicted"/>
<dbReference type="AlphaFoldDB" id="A0A138ZWL3"/>
<accession>A0A138ZWL3</accession>
<reference evidence="4 5" key="1">
    <citation type="journal article" date="2015" name="Genome Biol. Evol.">
        <title>Phylogenomic analyses indicate that early fungi evolved digesting cell walls of algal ancestors of land plants.</title>
        <authorList>
            <person name="Chang Y."/>
            <person name="Wang S."/>
            <person name="Sekimoto S."/>
            <person name="Aerts A.L."/>
            <person name="Choi C."/>
            <person name="Clum A."/>
            <person name="LaButti K.M."/>
            <person name="Lindquist E.A."/>
            <person name="Yee Ngan C."/>
            <person name="Ohm R.A."/>
            <person name="Salamov A.A."/>
            <person name="Grigoriev I.V."/>
            <person name="Spatafora J.W."/>
            <person name="Berbee M.L."/>
        </authorList>
    </citation>
    <scope>NUCLEOTIDE SEQUENCE [LARGE SCALE GENOMIC DNA]</scope>
    <source>
        <strain evidence="4 5">JEL478</strain>
    </source>
</reference>
<dbReference type="GO" id="GO:0003676">
    <property type="term" value="F:nucleic acid binding"/>
    <property type="evidence" value="ECO:0007669"/>
    <property type="project" value="InterPro"/>
</dbReference>
<feature type="compositionally biased region" description="Basic and acidic residues" evidence="2">
    <location>
        <begin position="327"/>
        <end position="337"/>
    </location>
</feature>
<keyword evidence="1" id="KW-0863">Zinc-finger</keyword>
<evidence type="ECO:0000259" key="3">
    <source>
        <dbReference type="PROSITE" id="PS50158"/>
    </source>
</evidence>
<evidence type="ECO:0000256" key="1">
    <source>
        <dbReference type="PROSITE-ProRule" id="PRU00047"/>
    </source>
</evidence>
<dbReference type="GO" id="GO:0008270">
    <property type="term" value="F:zinc ion binding"/>
    <property type="evidence" value="ECO:0007669"/>
    <property type="project" value="UniProtKB-KW"/>
</dbReference>
<feature type="compositionally biased region" description="Polar residues" evidence="2">
    <location>
        <begin position="9"/>
        <end position="23"/>
    </location>
</feature>
<keyword evidence="1" id="KW-0862">Zinc</keyword>
<feature type="region of interest" description="Disordered" evidence="2">
    <location>
        <begin position="292"/>
        <end position="367"/>
    </location>
</feature>
<dbReference type="Proteomes" id="UP000070544">
    <property type="component" value="Unassembled WGS sequence"/>
</dbReference>
<feature type="domain" description="CCHC-type" evidence="3">
    <location>
        <begin position="375"/>
        <end position="388"/>
    </location>
</feature>
<name>A0A138ZWL3_GONPJ</name>
<feature type="compositionally biased region" description="Polar residues" evidence="2">
    <location>
        <begin position="49"/>
        <end position="65"/>
    </location>
</feature>
<evidence type="ECO:0000256" key="2">
    <source>
        <dbReference type="SAM" id="MobiDB-lite"/>
    </source>
</evidence>
<protein>
    <recommendedName>
        <fullName evidence="3">CCHC-type domain-containing protein</fullName>
    </recommendedName>
</protein>
<keyword evidence="1" id="KW-0479">Metal-binding</keyword>
<organism evidence="4 5">
    <name type="scientific">Gonapodya prolifera (strain JEL478)</name>
    <name type="common">Monoblepharis prolifera</name>
    <dbReference type="NCBI Taxonomy" id="1344416"/>
    <lineage>
        <taxon>Eukaryota</taxon>
        <taxon>Fungi</taxon>
        <taxon>Fungi incertae sedis</taxon>
        <taxon>Chytridiomycota</taxon>
        <taxon>Chytridiomycota incertae sedis</taxon>
        <taxon>Monoblepharidomycetes</taxon>
        <taxon>Monoblepharidales</taxon>
        <taxon>Gonapodyaceae</taxon>
        <taxon>Gonapodya</taxon>
    </lineage>
</organism>
<keyword evidence="5" id="KW-1185">Reference proteome</keyword>
<evidence type="ECO:0000313" key="4">
    <source>
        <dbReference type="EMBL" id="KXS08887.1"/>
    </source>
</evidence>
<dbReference type="EMBL" id="KQ965930">
    <property type="protein sequence ID" value="KXS08887.1"/>
    <property type="molecule type" value="Genomic_DNA"/>
</dbReference>
<dbReference type="PROSITE" id="PS50158">
    <property type="entry name" value="ZF_CCHC"/>
    <property type="match status" value="1"/>
</dbReference>
<evidence type="ECO:0000313" key="5">
    <source>
        <dbReference type="Proteomes" id="UP000070544"/>
    </source>
</evidence>
<gene>
    <name evidence="4" type="ORF">M427DRAFT_39848</name>
</gene>
<feature type="region of interest" description="Disordered" evidence="2">
    <location>
        <begin position="1"/>
        <end position="65"/>
    </location>
</feature>
<dbReference type="InterPro" id="IPR001878">
    <property type="entry name" value="Znf_CCHC"/>
</dbReference>
<sequence length="407" mass="45203">MDKDKATALQKQQNSGANKASLKSKNEKSPEDNAMDVNNMKGKGKVSESDQATSNPNLSPAAKTAQQKINNALNKAAETKAARATAKAFLKETANEDSPNEIAAPPALAPEPPVFEVLNKAKFPYNKRMLNPRDPQFTLEGTLEEMKCYSNISEEDCFVTYPSTPQTMEQFRWWFYHHCWDEKQDGRFNAEKKNGKWDSDSKGKTVSAVDLWHNRYRWANLYQTNISGSCEPGERAPDHVVTRIALEMMRKAMGQTCWKTLQQLAFGRNINLQGKVTKVEITDLVCLIEPDENTPIHKPKGKGEGSSGEKNGKSSKCSRNSLDNEGNGDKRSRKDQPCKSGNGKRKWGNGKLPRGKDAFPRTPPRNGSLTNMIVCHKCGMSGHFSQGCVAPAEVIKAHTDKKAAEQK</sequence>